<feature type="region of interest" description="Disordered" evidence="1">
    <location>
        <begin position="403"/>
        <end position="425"/>
    </location>
</feature>
<evidence type="ECO:0000256" key="1">
    <source>
        <dbReference type="SAM" id="MobiDB-lite"/>
    </source>
</evidence>
<dbReference type="EMBL" id="AQGS01001087">
    <property type="protein sequence ID" value="EPS35659.1"/>
    <property type="molecule type" value="Genomic_DNA"/>
</dbReference>
<feature type="compositionally biased region" description="Polar residues" evidence="1">
    <location>
        <begin position="123"/>
        <end position="135"/>
    </location>
</feature>
<evidence type="ECO:0000313" key="2">
    <source>
        <dbReference type="EMBL" id="EPS35659.1"/>
    </source>
</evidence>
<proteinExistence type="predicted"/>
<evidence type="ECO:0000313" key="3">
    <source>
        <dbReference type="Proteomes" id="UP000015100"/>
    </source>
</evidence>
<reference evidence="3" key="2">
    <citation type="submission" date="2013-04" db="EMBL/GenBank/DDBJ databases">
        <title>Genomic mechanisms accounting for the adaptation to parasitism in nematode-trapping fungi.</title>
        <authorList>
            <person name="Ahren D.G."/>
        </authorList>
    </citation>
    <scope>NUCLEOTIDE SEQUENCE [LARGE SCALE GENOMIC DNA]</scope>
    <source>
        <strain evidence="3">CBS 200.50</strain>
    </source>
</reference>
<dbReference type="HOGENOM" id="CLU_295426_0_0_1"/>
<protein>
    <submittedName>
        <fullName evidence="2">Uncharacterized protein</fullName>
    </submittedName>
</protein>
<dbReference type="OrthoDB" id="5329159at2759"/>
<sequence>MAPGGFLYSPVAPDFVVSTQQAENTAANEDSVILPDEISRESGNDTYIHEQRDRHREAYTPNTISTFGKLTSRSTLNSAIPQQPSVDNGTQYSFPENARIHGRHFDEISQDIDVSTDNRRFQQASRNSSSLMTTDATDEPTSIDEGCRLPHSAISYVASTRPGEWGLFHFGGEETPLKEPTGIFSPRKVIHPRAANHILPKLEKEGNHPSAGEQDGSDNDGYDGGAELPLDENTHPQGYTPDLTDEPGRRKFSLQRPSGSLSSSLRSENGKNAIYRRASSNILSFSNTVLGCRENILAAQQKSPGFDTPDRILENTNKISSPQDSTSKLVQRSSYSIVHNNADSTSACHALFAPAKPGSLLPYHHSALWSRSLQASDADESTFADAWAKESVLYESFSSDSQESRSIDIGSPQSINPVRLAPKVPPRMTTKSYRHLKVIEDDDLKSRPWFKGTPRVRKRSSRDGRAQENYSTSKRSDDGECLSPCREQFLRKFKSLELGDLKKFTATEERKALELLCDVGNIKLGEISSAQELRRALDQKSSTNSDDFMDVLDEIEERHIELQKEKSYFIREFEQEEEDGSDYDTYVAKLVPPIPCTPGDIPGFVYLGSRWEDQVDEYLAMGPRPPVYWWTGVKSTDDEHINLDLSYKLLELETKWEESSSGQYLADINDSDTSSDDSEEEISWASNLLNPRLMLTCNSVHGSNVDLTFDPEELDVPTLDFERHFAKMDCKLNHQYPNNDTIHKFNQLGQITISKPPPRDKKKIPKSCLKNLQPKESSKNNKDDKSTRSKRNRDRKHVAFNLSEDDAGYADTFHPRGVRWCTRVLKVFKRDDQVKRGWHDVLPSVRAGFTRIKGFEKYYPRFLQPPKGTHMTQTKSKETAYFMNHIARFKLGFPPSRSSGEDTYTTPSIRVTLEKILKRRERAKSRSGQGQGKDIYRYDIFTRVVSGRMKRVGMVDLGIDDVSDDAAGASSHRATMKGKEPGEYLVYAGAHVYSLMDVGEGEGGADV</sequence>
<comment type="caution">
    <text evidence="2">The sequence shown here is derived from an EMBL/GenBank/DDBJ whole genome shotgun (WGS) entry which is preliminary data.</text>
</comment>
<dbReference type="AlphaFoldDB" id="S7ZYY5"/>
<reference evidence="2 3" key="1">
    <citation type="journal article" date="2013" name="PLoS Genet.">
        <title>Genomic mechanisms accounting for the adaptation to parasitism in nematode-trapping fungi.</title>
        <authorList>
            <person name="Meerupati T."/>
            <person name="Andersson K.M."/>
            <person name="Friman E."/>
            <person name="Kumar D."/>
            <person name="Tunlid A."/>
            <person name="Ahren D."/>
        </authorList>
    </citation>
    <scope>NUCLEOTIDE SEQUENCE [LARGE SCALE GENOMIC DNA]</scope>
    <source>
        <strain evidence="2 3">CBS 200.50</strain>
    </source>
</reference>
<feature type="region of interest" description="Disordered" evidence="1">
    <location>
        <begin position="200"/>
        <end position="267"/>
    </location>
</feature>
<keyword evidence="3" id="KW-1185">Reference proteome</keyword>
<gene>
    <name evidence="2" type="ORF">H072_10913</name>
</gene>
<feature type="region of interest" description="Disordered" evidence="1">
    <location>
        <begin position="123"/>
        <end position="146"/>
    </location>
</feature>
<feature type="region of interest" description="Disordered" evidence="1">
    <location>
        <begin position="749"/>
        <end position="799"/>
    </location>
</feature>
<accession>S7ZYY5</accession>
<feature type="compositionally biased region" description="Basic and acidic residues" evidence="1">
    <location>
        <begin position="776"/>
        <end position="787"/>
    </location>
</feature>
<dbReference type="Proteomes" id="UP000015100">
    <property type="component" value="Unassembled WGS sequence"/>
</dbReference>
<name>S7ZYY5_DACHA</name>
<feature type="compositionally biased region" description="Basic residues" evidence="1">
    <location>
        <begin position="788"/>
        <end position="798"/>
    </location>
</feature>
<feature type="compositionally biased region" description="Low complexity" evidence="1">
    <location>
        <begin position="254"/>
        <end position="267"/>
    </location>
</feature>
<organism evidence="2 3">
    <name type="scientific">Dactylellina haptotyla (strain CBS 200.50)</name>
    <name type="common">Nematode-trapping fungus</name>
    <name type="synonym">Monacrosporium haptotylum</name>
    <dbReference type="NCBI Taxonomy" id="1284197"/>
    <lineage>
        <taxon>Eukaryota</taxon>
        <taxon>Fungi</taxon>
        <taxon>Dikarya</taxon>
        <taxon>Ascomycota</taxon>
        <taxon>Pezizomycotina</taxon>
        <taxon>Orbiliomycetes</taxon>
        <taxon>Orbiliales</taxon>
        <taxon>Orbiliaceae</taxon>
        <taxon>Dactylellina</taxon>
    </lineage>
</organism>
<feature type="region of interest" description="Disordered" evidence="1">
    <location>
        <begin position="450"/>
        <end position="480"/>
    </location>
</feature>